<evidence type="ECO:0000313" key="2">
    <source>
        <dbReference type="EMBL" id="SFV58278.1"/>
    </source>
</evidence>
<name>A0A1W1BXE3_9ZZZZ</name>
<dbReference type="Pfam" id="PF13435">
    <property type="entry name" value="Cytochrome_C554"/>
    <property type="match status" value="1"/>
</dbReference>
<sequence>MKQTTLFWLFISFFFVLLSSLQAKAKYKDNYSCNECHEKIYEEYQSSYHSHGYFNDTLHRKIADKVSVKKYDCATCHMPMANNLKNIVTGKARPDKNNKTHTDAVSCYFCHTIAYVKKAHRFNINVKAKQAENYKPSLYGRLENPDHNDKHSSVKNPIYAKKVCTGCHSHKLNENNVTIFRAMREGQNSEECIRCHMPEVQGGADKINKRARMHHASHKFLGIHDASFRKKGVDINVTAEGDNVKIMMHNKMPHPLIIQSARAKYLKIEISRKNKILWRNYQTDPREDKQGYFAASFTKEGKPIVIPYHATAGKIHNLAAKETKTLHYKTPLLKKEDTIMVSFYVQLAKKDCAKAVNLDGTDLMKPMLIKKVILKL</sequence>
<organism evidence="2">
    <name type="scientific">hydrothermal vent metagenome</name>
    <dbReference type="NCBI Taxonomy" id="652676"/>
    <lineage>
        <taxon>unclassified sequences</taxon>
        <taxon>metagenomes</taxon>
        <taxon>ecological metagenomes</taxon>
    </lineage>
</organism>
<evidence type="ECO:0000259" key="1">
    <source>
        <dbReference type="Pfam" id="PF13435"/>
    </source>
</evidence>
<dbReference type="AlphaFoldDB" id="A0A1W1BXE3"/>
<dbReference type="EMBL" id="FPHD01000048">
    <property type="protein sequence ID" value="SFV58278.1"/>
    <property type="molecule type" value="Genomic_DNA"/>
</dbReference>
<dbReference type="Gene3D" id="1.10.1130.10">
    <property type="entry name" value="Flavocytochrome C3, Chain A"/>
    <property type="match status" value="1"/>
</dbReference>
<dbReference type="InterPro" id="IPR036280">
    <property type="entry name" value="Multihaem_cyt_sf"/>
</dbReference>
<proteinExistence type="predicted"/>
<dbReference type="InterPro" id="IPR023155">
    <property type="entry name" value="Cyt_c-552/4"/>
</dbReference>
<protein>
    <recommendedName>
        <fullName evidence="1">Cytochrome c-552/4 domain-containing protein</fullName>
    </recommendedName>
</protein>
<gene>
    <name evidence="2" type="ORF">MNB_SV-8-1280</name>
</gene>
<feature type="domain" description="Cytochrome c-552/4" evidence="1">
    <location>
        <begin position="33"/>
        <end position="112"/>
    </location>
</feature>
<reference evidence="2" key="1">
    <citation type="submission" date="2016-10" db="EMBL/GenBank/DDBJ databases">
        <authorList>
            <person name="de Groot N.N."/>
        </authorList>
    </citation>
    <scope>NUCLEOTIDE SEQUENCE</scope>
</reference>
<dbReference type="SUPFAM" id="SSF48695">
    <property type="entry name" value="Multiheme cytochromes"/>
    <property type="match status" value="1"/>
</dbReference>
<accession>A0A1W1BXE3</accession>